<evidence type="ECO:0008006" key="4">
    <source>
        <dbReference type="Google" id="ProtNLM"/>
    </source>
</evidence>
<feature type="region of interest" description="Disordered" evidence="1">
    <location>
        <begin position="319"/>
        <end position="363"/>
    </location>
</feature>
<dbReference type="InterPro" id="IPR050600">
    <property type="entry name" value="SETD3_SETD6_MTase"/>
</dbReference>
<dbReference type="InParanoid" id="D8UDE7"/>
<dbReference type="eggNOG" id="KOG1337">
    <property type="taxonomic scope" value="Eukaryota"/>
</dbReference>
<evidence type="ECO:0000313" key="2">
    <source>
        <dbReference type="EMBL" id="EFJ42251.1"/>
    </source>
</evidence>
<dbReference type="InterPro" id="IPR046341">
    <property type="entry name" value="SET_dom_sf"/>
</dbReference>
<protein>
    <recommendedName>
        <fullName evidence="4">SET domain-containing protein</fullName>
    </recommendedName>
</protein>
<dbReference type="EMBL" id="GL378384">
    <property type="protein sequence ID" value="EFJ42251.1"/>
    <property type="molecule type" value="Genomic_DNA"/>
</dbReference>
<dbReference type="GO" id="GO:0016279">
    <property type="term" value="F:protein-lysine N-methyltransferase activity"/>
    <property type="evidence" value="ECO:0007669"/>
    <property type="project" value="TreeGrafter"/>
</dbReference>
<dbReference type="KEGG" id="vcn:VOLCADRAFT_107344"/>
<proteinExistence type="predicted"/>
<accession>D8UDE7</accession>
<evidence type="ECO:0000256" key="1">
    <source>
        <dbReference type="SAM" id="MobiDB-lite"/>
    </source>
</evidence>
<sequence length="363" mass="39514">MRPPGALLWPAEAATNRNEFASVLGLVQWAIANKIRFTGCRPDIRNGIRGVYATSDINEGNNLVAVPWQSSLVVRPGERCPFPDFIPQGVWSQLPWFAQLACKLLHERALGPASRFADYLPVLPERIDLPALWPAEHVRQLQSPYLEQQILDEQEEWAELYNRVRRHLDRRGLTCTDFFWSLSCVRSRTFAGPHIPTPMPAKVLVGAAVAGVVAAVTAAVPTEPAFAVTALLPAVLTASECIFAPWRDEFRVVAGEAVQRGQPVLISYGNQSNDALLQRYGFVQLDGNPHDRTVVLTAAGAPQQTLQAVAALLAMLADRRSQGPSQPGKPDLPSRGGACRSKQQKQLLQEQLAGGRGSAGAVG</sequence>
<dbReference type="Proteomes" id="UP000001058">
    <property type="component" value="Unassembled WGS sequence"/>
</dbReference>
<dbReference type="OrthoDB" id="341421at2759"/>
<dbReference type="RefSeq" id="XP_002956649.1">
    <property type="nucleotide sequence ID" value="XM_002956603.1"/>
</dbReference>
<organism evidence="3">
    <name type="scientific">Volvox carteri f. nagariensis</name>
    <dbReference type="NCBI Taxonomy" id="3068"/>
    <lineage>
        <taxon>Eukaryota</taxon>
        <taxon>Viridiplantae</taxon>
        <taxon>Chlorophyta</taxon>
        <taxon>core chlorophytes</taxon>
        <taxon>Chlorophyceae</taxon>
        <taxon>CS clade</taxon>
        <taxon>Chlamydomonadales</taxon>
        <taxon>Volvocaceae</taxon>
        <taxon>Volvox</taxon>
    </lineage>
</organism>
<evidence type="ECO:0000313" key="3">
    <source>
        <dbReference type="Proteomes" id="UP000001058"/>
    </source>
</evidence>
<dbReference type="Gene3D" id="3.90.1410.10">
    <property type="entry name" value="set domain protein methyltransferase, domain 1"/>
    <property type="match status" value="1"/>
</dbReference>
<dbReference type="SUPFAM" id="SSF82199">
    <property type="entry name" value="SET domain"/>
    <property type="match status" value="1"/>
</dbReference>
<dbReference type="CDD" id="cd10527">
    <property type="entry name" value="SET_LSMT"/>
    <property type="match status" value="1"/>
</dbReference>
<name>D8UDE7_VOLCA</name>
<dbReference type="GeneID" id="9619981"/>
<reference evidence="2 3" key="1">
    <citation type="journal article" date="2010" name="Science">
        <title>Genomic analysis of organismal complexity in the multicellular green alga Volvox carteri.</title>
        <authorList>
            <person name="Prochnik S.E."/>
            <person name="Umen J."/>
            <person name="Nedelcu A.M."/>
            <person name="Hallmann A."/>
            <person name="Miller S.M."/>
            <person name="Nishii I."/>
            <person name="Ferris P."/>
            <person name="Kuo A."/>
            <person name="Mitros T."/>
            <person name="Fritz-Laylin L.K."/>
            <person name="Hellsten U."/>
            <person name="Chapman J."/>
            <person name="Simakov O."/>
            <person name="Rensing S.A."/>
            <person name="Terry A."/>
            <person name="Pangilinan J."/>
            <person name="Kapitonov V."/>
            <person name="Jurka J."/>
            <person name="Salamov A."/>
            <person name="Shapiro H."/>
            <person name="Schmutz J."/>
            <person name="Grimwood J."/>
            <person name="Lindquist E."/>
            <person name="Lucas S."/>
            <person name="Grigoriev I.V."/>
            <person name="Schmitt R."/>
            <person name="Kirk D."/>
            <person name="Rokhsar D.S."/>
        </authorList>
    </citation>
    <scope>NUCLEOTIDE SEQUENCE [LARGE SCALE GENOMIC DNA]</scope>
    <source>
        <strain evidence="3">f. Nagariensis / Eve</strain>
    </source>
</reference>
<gene>
    <name evidence="2" type="ORF">VOLCADRAFT_107344</name>
</gene>
<dbReference type="PANTHER" id="PTHR13271">
    <property type="entry name" value="UNCHARACTERIZED PUTATIVE METHYLTRANSFERASE"/>
    <property type="match status" value="1"/>
</dbReference>
<dbReference type="PANTHER" id="PTHR13271:SF154">
    <property type="entry name" value="GRIP DOMAIN-CONTAINING PROTEIN"/>
    <property type="match status" value="1"/>
</dbReference>
<keyword evidence="3" id="KW-1185">Reference proteome</keyword>
<dbReference type="AlphaFoldDB" id="D8UDE7"/>
<feature type="compositionally biased region" description="Gly residues" evidence="1">
    <location>
        <begin position="354"/>
        <end position="363"/>
    </location>
</feature>